<proteinExistence type="predicted"/>
<evidence type="ECO:0000313" key="1">
    <source>
        <dbReference type="EMBL" id="JAH02290.1"/>
    </source>
</evidence>
<name>A0A0E9PE04_ANGAN</name>
<reference evidence="1" key="2">
    <citation type="journal article" date="2015" name="Fish Shellfish Immunol.">
        <title>Early steps in the European eel (Anguilla anguilla)-Vibrio vulnificus interaction in the gills: Role of the RtxA13 toxin.</title>
        <authorList>
            <person name="Callol A."/>
            <person name="Pajuelo D."/>
            <person name="Ebbesson L."/>
            <person name="Teles M."/>
            <person name="MacKenzie S."/>
            <person name="Amaro C."/>
        </authorList>
    </citation>
    <scope>NUCLEOTIDE SEQUENCE</scope>
</reference>
<accession>A0A0E9PE04</accession>
<dbReference type="EMBL" id="GBXM01106287">
    <property type="protein sequence ID" value="JAH02290.1"/>
    <property type="molecule type" value="Transcribed_RNA"/>
</dbReference>
<reference evidence="1" key="1">
    <citation type="submission" date="2014-11" db="EMBL/GenBank/DDBJ databases">
        <authorList>
            <person name="Amaro Gonzalez C."/>
        </authorList>
    </citation>
    <scope>NUCLEOTIDE SEQUENCE</scope>
</reference>
<protein>
    <submittedName>
        <fullName evidence="1">Uncharacterized protein</fullName>
    </submittedName>
</protein>
<sequence>MAFSLIHLIAETVAVLFSRYFSLDHN</sequence>
<dbReference type="AlphaFoldDB" id="A0A0E9PE04"/>
<organism evidence="1">
    <name type="scientific">Anguilla anguilla</name>
    <name type="common">European freshwater eel</name>
    <name type="synonym">Muraena anguilla</name>
    <dbReference type="NCBI Taxonomy" id="7936"/>
    <lineage>
        <taxon>Eukaryota</taxon>
        <taxon>Metazoa</taxon>
        <taxon>Chordata</taxon>
        <taxon>Craniata</taxon>
        <taxon>Vertebrata</taxon>
        <taxon>Euteleostomi</taxon>
        <taxon>Actinopterygii</taxon>
        <taxon>Neopterygii</taxon>
        <taxon>Teleostei</taxon>
        <taxon>Anguilliformes</taxon>
        <taxon>Anguillidae</taxon>
        <taxon>Anguilla</taxon>
    </lineage>
</organism>